<reference evidence="4 5" key="1">
    <citation type="submission" date="2022-04" db="EMBL/GenBank/DDBJ databases">
        <title>Positive selection, recombination, and allopatry shape intraspecific diversity of widespread and dominant cyanobacteria.</title>
        <authorList>
            <person name="Wei J."/>
            <person name="Shu W."/>
            <person name="Hu C."/>
        </authorList>
    </citation>
    <scope>NUCLEOTIDE SEQUENCE [LARGE SCALE GENOMIC DNA]</scope>
    <source>
        <strain evidence="4 5">GB2-A4</strain>
    </source>
</reference>
<feature type="repeat" description="TPR" evidence="1">
    <location>
        <begin position="86"/>
        <end position="119"/>
    </location>
</feature>
<feature type="repeat" description="TPR" evidence="1">
    <location>
        <begin position="126"/>
        <end position="159"/>
    </location>
</feature>
<evidence type="ECO:0000256" key="2">
    <source>
        <dbReference type="SAM" id="MobiDB-lite"/>
    </source>
</evidence>
<dbReference type="InterPro" id="IPR024983">
    <property type="entry name" value="CHAT_dom"/>
</dbReference>
<feature type="repeat" description="TPR" evidence="1">
    <location>
        <begin position="166"/>
        <end position="199"/>
    </location>
</feature>
<accession>A0ABV0JH24</accession>
<dbReference type="PANTHER" id="PTHR10098">
    <property type="entry name" value="RAPSYN-RELATED"/>
    <property type="match status" value="1"/>
</dbReference>
<evidence type="ECO:0000259" key="3">
    <source>
        <dbReference type="Pfam" id="PF12770"/>
    </source>
</evidence>
<dbReference type="PROSITE" id="PS50005">
    <property type="entry name" value="TPR"/>
    <property type="match status" value="4"/>
</dbReference>
<keyword evidence="5" id="KW-1185">Reference proteome</keyword>
<dbReference type="EMBL" id="JAMPKM010000036">
    <property type="protein sequence ID" value="MEP0820613.1"/>
    <property type="molecule type" value="Genomic_DNA"/>
</dbReference>
<dbReference type="Gene3D" id="1.25.40.10">
    <property type="entry name" value="Tetratricopeptide repeat domain"/>
    <property type="match status" value="2"/>
</dbReference>
<feature type="region of interest" description="Disordered" evidence="2">
    <location>
        <begin position="520"/>
        <end position="559"/>
    </location>
</feature>
<proteinExistence type="predicted"/>
<keyword evidence="1" id="KW-0802">TPR repeat</keyword>
<comment type="caution">
    <text evidence="4">The sequence shown here is derived from an EMBL/GenBank/DDBJ whole genome shotgun (WGS) entry which is preliminary data.</text>
</comment>
<sequence length="732" mass="79841">MRPPQIALLVSLLASFPAGLLLPLPLLPFSSLSALAQTLESRDAEAKRLLQQGGQQYGKSQYQEAIESWQQALAIYRAASDRNGEASALVNLGNAYRSLSQYQRAIEYHQQALPILQQVGNRNGEASALVNLGNAYRSLSQYQRAIEYHQQALPIFQQVGNRKGKASALHNLGNAYRSLSQYQRAIEYYQQALPIFQQVGDRNGEAYALVNLGNAYRSLSQYQRAIEYYQQALPILQQVGDRSGEGITLNDLGATLFATGSITAAEKTLVAAIKIRESLRSELVDEHKVSIFEGQASSYRTLQKVLIAQNKVEAALEIAERGRARAFVELLSQRLGSQQPVSQIQEVIKAPDIQQIQQIAKAQNATLVQYSIIYDNFSFEGKETSRESALYIWVIQPNGKISFREVDLKPLWQRHGSSLASLIVGQQEFLAVRNRQGLTFTSPPQPDLPTLHQLLIDPIAELLPQDPNAHVIFIPQGPLFQVPFPALQDAKGDYLIQKHTILTAPSIQVLALTRQQREQLASRQKSNGGEALVLGNPSMPSVSLSPGEPKQPLSPLPGAEEEAEAIATLLNTKAIIGEEGTETAIAQKMSQARLIHLATHGLLDDIQGLGSAIALTPSRTDDGLLTAAEILDMQLQAELVVLSACNTAGGRVTGDGVIGLSRSLIAAGVPSVLVSLWAVPDAPTAELMTAFYKNLQKNPNKAQALRQAMLSMMGTHPQPKDWAAFTLIGEAE</sequence>
<protein>
    <submittedName>
        <fullName evidence="4">CHAT domain-containing tetratricopeptide repeat protein</fullName>
    </submittedName>
</protein>
<evidence type="ECO:0000313" key="4">
    <source>
        <dbReference type="EMBL" id="MEP0820613.1"/>
    </source>
</evidence>
<evidence type="ECO:0000256" key="1">
    <source>
        <dbReference type="PROSITE-ProRule" id="PRU00339"/>
    </source>
</evidence>
<feature type="repeat" description="TPR" evidence="1">
    <location>
        <begin position="206"/>
        <end position="239"/>
    </location>
</feature>
<name>A0ABV0JH24_9CYAN</name>
<organism evidence="4 5">
    <name type="scientific">Trichocoleus desertorum GB2-A4</name>
    <dbReference type="NCBI Taxonomy" id="2933944"/>
    <lineage>
        <taxon>Bacteria</taxon>
        <taxon>Bacillati</taxon>
        <taxon>Cyanobacteriota</taxon>
        <taxon>Cyanophyceae</taxon>
        <taxon>Leptolyngbyales</taxon>
        <taxon>Trichocoleusaceae</taxon>
        <taxon>Trichocoleus</taxon>
    </lineage>
</organism>
<dbReference type="RefSeq" id="WP_190430996.1">
    <property type="nucleotide sequence ID" value="NZ_JAMPKM010000036.1"/>
</dbReference>
<dbReference type="InterPro" id="IPR011990">
    <property type="entry name" value="TPR-like_helical_dom_sf"/>
</dbReference>
<dbReference type="Pfam" id="PF13424">
    <property type="entry name" value="TPR_12"/>
    <property type="match status" value="3"/>
</dbReference>
<dbReference type="SUPFAM" id="SSF48452">
    <property type="entry name" value="TPR-like"/>
    <property type="match status" value="1"/>
</dbReference>
<dbReference type="Pfam" id="PF12770">
    <property type="entry name" value="CHAT"/>
    <property type="match status" value="1"/>
</dbReference>
<dbReference type="Proteomes" id="UP001464891">
    <property type="component" value="Unassembled WGS sequence"/>
</dbReference>
<evidence type="ECO:0000313" key="5">
    <source>
        <dbReference type="Proteomes" id="UP001464891"/>
    </source>
</evidence>
<feature type="domain" description="CHAT" evidence="3">
    <location>
        <begin position="447"/>
        <end position="730"/>
    </location>
</feature>
<dbReference type="PANTHER" id="PTHR10098:SF108">
    <property type="entry name" value="TETRATRICOPEPTIDE REPEAT PROTEIN 28"/>
    <property type="match status" value="1"/>
</dbReference>
<dbReference type="PROSITE" id="PS50293">
    <property type="entry name" value="TPR_REGION"/>
    <property type="match status" value="4"/>
</dbReference>
<dbReference type="SMART" id="SM00028">
    <property type="entry name" value="TPR"/>
    <property type="match status" value="6"/>
</dbReference>
<gene>
    <name evidence="4" type="ORF">NC998_26335</name>
</gene>
<dbReference type="InterPro" id="IPR019734">
    <property type="entry name" value="TPR_rpt"/>
</dbReference>